<comment type="catalytic activity">
    <reaction evidence="3 5">
        <text>L-methionyl-[protein] + [thioredoxin]-disulfide + H2O = L-methionyl-(S)-S-oxide-[protein] + [thioredoxin]-dithiol</text>
        <dbReference type="Rhea" id="RHEA:14217"/>
        <dbReference type="Rhea" id="RHEA-COMP:10698"/>
        <dbReference type="Rhea" id="RHEA-COMP:10700"/>
        <dbReference type="Rhea" id="RHEA-COMP:12313"/>
        <dbReference type="Rhea" id="RHEA-COMP:12315"/>
        <dbReference type="ChEBI" id="CHEBI:15377"/>
        <dbReference type="ChEBI" id="CHEBI:16044"/>
        <dbReference type="ChEBI" id="CHEBI:29950"/>
        <dbReference type="ChEBI" id="CHEBI:44120"/>
        <dbReference type="ChEBI" id="CHEBI:50058"/>
        <dbReference type="EC" id="1.8.4.11"/>
    </reaction>
</comment>
<dbReference type="EMBL" id="QKUF01000002">
    <property type="protein sequence ID" value="PZW34495.1"/>
    <property type="molecule type" value="Genomic_DNA"/>
</dbReference>
<protein>
    <recommendedName>
        <fullName evidence="5">Peptide methionine sulfoxide reductase MsrA</fullName>
        <shortName evidence="5">Protein-methionine-S-oxide reductase</shortName>
        <ecNumber evidence="5">1.8.4.11</ecNumber>
    </recommendedName>
    <alternativeName>
        <fullName evidence="5">Peptide-methionine (S)-S-oxide reductase</fullName>
        <shortName evidence="5">Peptide Met(O) reductase</shortName>
    </alternativeName>
</protein>
<proteinExistence type="inferred from homology"/>
<dbReference type="PANTHER" id="PTHR43774">
    <property type="entry name" value="PEPTIDE METHIONINE SULFOXIDE REDUCTASE"/>
    <property type="match status" value="1"/>
</dbReference>
<gene>
    <name evidence="5" type="primary">msrA</name>
    <name evidence="7" type="ORF">EI42_01332</name>
</gene>
<dbReference type="GO" id="GO:0033744">
    <property type="term" value="F:L-methionine:thioredoxin-disulfide S-oxidoreductase activity"/>
    <property type="evidence" value="ECO:0007669"/>
    <property type="project" value="RHEA"/>
</dbReference>
<dbReference type="Gene3D" id="3.30.1060.10">
    <property type="entry name" value="Peptide methionine sulphoxide reductase MsrA"/>
    <property type="match status" value="1"/>
</dbReference>
<dbReference type="AlphaFoldDB" id="A0A326UDA4"/>
<keyword evidence="8" id="KW-1185">Reference proteome</keyword>
<dbReference type="SUPFAM" id="SSF55068">
    <property type="entry name" value="Peptide methionine sulfoxide reductase"/>
    <property type="match status" value="1"/>
</dbReference>
<evidence type="ECO:0000256" key="5">
    <source>
        <dbReference type="HAMAP-Rule" id="MF_01401"/>
    </source>
</evidence>
<feature type="domain" description="Peptide methionine sulphoxide reductase MsrA" evidence="6">
    <location>
        <begin position="5"/>
        <end position="157"/>
    </location>
</feature>
<dbReference type="NCBIfam" id="TIGR00401">
    <property type="entry name" value="msrA"/>
    <property type="match status" value="1"/>
</dbReference>
<dbReference type="RefSeq" id="WP_111320086.1">
    <property type="nucleotide sequence ID" value="NZ_BIFX01000001.1"/>
</dbReference>
<dbReference type="HAMAP" id="MF_01401">
    <property type="entry name" value="MsrA"/>
    <property type="match status" value="1"/>
</dbReference>
<evidence type="ECO:0000259" key="6">
    <source>
        <dbReference type="Pfam" id="PF01625"/>
    </source>
</evidence>
<dbReference type="InterPro" id="IPR036509">
    <property type="entry name" value="Met_Sox_Rdtase_MsrA_sf"/>
</dbReference>
<sequence length="159" mass="18019">MAKAKATFGAGCFWGVEEVFRTQKGVLSTTVGYEGGHLENPTYEDVCTDKTGHAEVVEIEYDPEQISYDELLTLFWDNHNPTTPNRQGPDIGTQYRSVIFYHTPEQKAAALASKERQEQSGKYHRPIVTEIVPASTFYKAEDYHQQYLAKRGISHCHFA</sequence>
<organism evidence="7 8">
    <name type="scientific">Thermosporothrix hazakensis</name>
    <dbReference type="NCBI Taxonomy" id="644383"/>
    <lineage>
        <taxon>Bacteria</taxon>
        <taxon>Bacillati</taxon>
        <taxon>Chloroflexota</taxon>
        <taxon>Ktedonobacteria</taxon>
        <taxon>Ktedonobacterales</taxon>
        <taxon>Thermosporotrichaceae</taxon>
        <taxon>Thermosporothrix</taxon>
    </lineage>
</organism>
<comment type="caution">
    <text evidence="7">The sequence shown here is derived from an EMBL/GenBank/DDBJ whole genome shotgun (WGS) entry which is preliminary data.</text>
</comment>
<dbReference type="GO" id="GO:0008113">
    <property type="term" value="F:peptide-methionine (S)-S-oxide reductase activity"/>
    <property type="evidence" value="ECO:0007669"/>
    <property type="project" value="UniProtKB-UniRule"/>
</dbReference>
<dbReference type="PANTHER" id="PTHR43774:SF1">
    <property type="entry name" value="PEPTIDE METHIONINE SULFOXIDE REDUCTASE MSRA 2"/>
    <property type="match status" value="1"/>
</dbReference>
<evidence type="ECO:0000256" key="4">
    <source>
        <dbReference type="ARBA" id="ARBA00048782"/>
    </source>
</evidence>
<evidence type="ECO:0000256" key="3">
    <source>
        <dbReference type="ARBA" id="ARBA00047806"/>
    </source>
</evidence>
<dbReference type="Proteomes" id="UP000248806">
    <property type="component" value="Unassembled WGS sequence"/>
</dbReference>
<dbReference type="InterPro" id="IPR002569">
    <property type="entry name" value="Met_Sox_Rdtase_MsrA_dom"/>
</dbReference>
<comment type="similarity">
    <text evidence="1 5">Belongs to the MsrA Met sulfoxide reductase family.</text>
</comment>
<keyword evidence="2 5" id="KW-0560">Oxidoreductase</keyword>
<name>A0A326UDA4_THEHA</name>
<accession>A0A326UDA4</accession>
<comment type="catalytic activity">
    <reaction evidence="4 5">
        <text>[thioredoxin]-disulfide + L-methionine + H2O = L-methionine (S)-S-oxide + [thioredoxin]-dithiol</text>
        <dbReference type="Rhea" id="RHEA:19993"/>
        <dbReference type="Rhea" id="RHEA-COMP:10698"/>
        <dbReference type="Rhea" id="RHEA-COMP:10700"/>
        <dbReference type="ChEBI" id="CHEBI:15377"/>
        <dbReference type="ChEBI" id="CHEBI:29950"/>
        <dbReference type="ChEBI" id="CHEBI:50058"/>
        <dbReference type="ChEBI" id="CHEBI:57844"/>
        <dbReference type="ChEBI" id="CHEBI:58772"/>
        <dbReference type="EC" id="1.8.4.11"/>
    </reaction>
</comment>
<reference evidence="7 8" key="1">
    <citation type="submission" date="2018-06" db="EMBL/GenBank/DDBJ databases">
        <title>Genomic Encyclopedia of Archaeal and Bacterial Type Strains, Phase II (KMG-II): from individual species to whole genera.</title>
        <authorList>
            <person name="Goeker M."/>
        </authorList>
    </citation>
    <scope>NUCLEOTIDE SEQUENCE [LARGE SCALE GENOMIC DNA]</scope>
    <source>
        <strain evidence="7 8">ATCC BAA-1881</strain>
    </source>
</reference>
<comment type="function">
    <text evidence="5">Has an important function as a repair enzyme for proteins that have been inactivated by oxidation. Catalyzes the reversible oxidation-reduction of methionine sulfoxide in proteins to methionine.</text>
</comment>
<evidence type="ECO:0000313" key="7">
    <source>
        <dbReference type="EMBL" id="PZW34495.1"/>
    </source>
</evidence>
<dbReference type="OrthoDB" id="4174719at2"/>
<dbReference type="Pfam" id="PF01625">
    <property type="entry name" value="PMSR"/>
    <property type="match status" value="1"/>
</dbReference>
<feature type="active site" evidence="5">
    <location>
        <position position="12"/>
    </location>
</feature>
<evidence type="ECO:0000313" key="8">
    <source>
        <dbReference type="Proteomes" id="UP000248806"/>
    </source>
</evidence>
<dbReference type="EC" id="1.8.4.11" evidence="5"/>
<evidence type="ECO:0000256" key="1">
    <source>
        <dbReference type="ARBA" id="ARBA00005591"/>
    </source>
</evidence>
<evidence type="ECO:0000256" key="2">
    <source>
        <dbReference type="ARBA" id="ARBA00023002"/>
    </source>
</evidence>